<feature type="compositionally biased region" description="Basic residues" evidence="1">
    <location>
        <begin position="64"/>
        <end position="73"/>
    </location>
</feature>
<name>A0A2N5TA20_9BASI</name>
<evidence type="ECO:0000313" key="2">
    <source>
        <dbReference type="EMBL" id="PLW22335.1"/>
    </source>
</evidence>
<feature type="region of interest" description="Disordered" evidence="1">
    <location>
        <begin position="105"/>
        <end position="131"/>
    </location>
</feature>
<dbReference type="Proteomes" id="UP000235392">
    <property type="component" value="Unassembled WGS sequence"/>
</dbReference>
<proteinExistence type="predicted"/>
<accession>A0A2N5TA20</accession>
<feature type="compositionally biased region" description="Basic and acidic residues" evidence="1">
    <location>
        <begin position="119"/>
        <end position="131"/>
    </location>
</feature>
<evidence type="ECO:0000256" key="1">
    <source>
        <dbReference type="SAM" id="MobiDB-lite"/>
    </source>
</evidence>
<feature type="compositionally biased region" description="Basic residues" evidence="1">
    <location>
        <begin position="9"/>
        <end position="30"/>
    </location>
</feature>
<feature type="region of interest" description="Disordered" evidence="1">
    <location>
        <begin position="1"/>
        <end position="89"/>
    </location>
</feature>
<protein>
    <submittedName>
        <fullName evidence="2">Uncharacterized protein</fullName>
    </submittedName>
</protein>
<dbReference type="AlphaFoldDB" id="A0A2N5TA20"/>
<evidence type="ECO:0000313" key="3">
    <source>
        <dbReference type="Proteomes" id="UP000235392"/>
    </source>
</evidence>
<reference evidence="2 3" key="1">
    <citation type="submission" date="2017-11" db="EMBL/GenBank/DDBJ databases">
        <title>De novo assembly and phasing of dikaryotic genomes from two isolates of Puccinia coronata f. sp. avenae, the causal agent of oat crown rust.</title>
        <authorList>
            <person name="Miller M.E."/>
            <person name="Zhang Y."/>
            <person name="Omidvar V."/>
            <person name="Sperschneider J."/>
            <person name="Schwessinger B."/>
            <person name="Raley C."/>
            <person name="Palmer J.M."/>
            <person name="Garnica D."/>
            <person name="Upadhyaya N."/>
            <person name="Rathjen J."/>
            <person name="Taylor J.M."/>
            <person name="Park R.F."/>
            <person name="Dodds P.N."/>
            <person name="Hirsch C.D."/>
            <person name="Kianian S.F."/>
            <person name="Figueroa M."/>
        </authorList>
    </citation>
    <scope>NUCLEOTIDE SEQUENCE [LARGE SCALE GENOMIC DNA]</scope>
    <source>
        <strain evidence="2">12SD80</strain>
    </source>
</reference>
<comment type="caution">
    <text evidence="2">The sequence shown here is derived from an EMBL/GenBank/DDBJ whole genome shotgun (WGS) entry which is preliminary data.</text>
</comment>
<dbReference type="EMBL" id="PGCI01000667">
    <property type="protein sequence ID" value="PLW22335.1"/>
    <property type="molecule type" value="Genomic_DNA"/>
</dbReference>
<gene>
    <name evidence="2" type="ORF">PCASD_11170</name>
</gene>
<organism evidence="2 3">
    <name type="scientific">Puccinia coronata f. sp. avenae</name>
    <dbReference type="NCBI Taxonomy" id="200324"/>
    <lineage>
        <taxon>Eukaryota</taxon>
        <taxon>Fungi</taxon>
        <taxon>Dikarya</taxon>
        <taxon>Basidiomycota</taxon>
        <taxon>Pucciniomycotina</taxon>
        <taxon>Pucciniomycetes</taxon>
        <taxon>Pucciniales</taxon>
        <taxon>Pucciniaceae</taxon>
        <taxon>Puccinia</taxon>
    </lineage>
</organism>
<sequence length="131" mass="15040">MAGSCSPKSQRKHGSRSPKFQRKHGSRRNKTFTLPRSRVSRESAKQIKRNPASSPISASDYHKRSPHTPRTHQRLLSIPSIKPQPTNLKKKMSYLTEQINKSLESLPIPKTQEVTNDTQKQEERLKNTQTK</sequence>